<protein>
    <submittedName>
        <fullName evidence="5">DUF664 domain-containing protein</fullName>
    </submittedName>
    <submittedName>
        <fullName evidence="4">Putative damage-inducible protein DinB</fullName>
    </submittedName>
</protein>
<reference evidence="5 6" key="1">
    <citation type="submission" date="2019-05" db="EMBL/GenBank/DDBJ databases">
        <title>Draft Genome Sequences of Six Type Strains of the Genus Massilia.</title>
        <authorList>
            <person name="Miess H."/>
            <person name="Frediansyhah A."/>
            <person name="Gross H."/>
        </authorList>
    </citation>
    <scope>NUCLEOTIDE SEQUENCE [LARGE SCALE GENOMIC DNA]</scope>
    <source>
        <strain evidence="5 6">DSMZ 26121</strain>
    </source>
</reference>
<proteinExistence type="inferred from homology"/>
<evidence type="ECO:0000256" key="2">
    <source>
        <dbReference type="ARBA" id="ARBA00022723"/>
    </source>
</evidence>
<evidence type="ECO:0000313" key="4">
    <source>
        <dbReference type="EMBL" id="MBB3221734.1"/>
    </source>
</evidence>
<organism evidence="4 7">
    <name type="scientific">Pseudoduganella umbonata</name>
    <dbReference type="NCBI Taxonomy" id="864828"/>
    <lineage>
        <taxon>Bacteria</taxon>
        <taxon>Pseudomonadati</taxon>
        <taxon>Pseudomonadota</taxon>
        <taxon>Betaproteobacteria</taxon>
        <taxon>Burkholderiales</taxon>
        <taxon>Oxalobacteraceae</taxon>
        <taxon>Telluria group</taxon>
        <taxon>Pseudoduganella</taxon>
    </lineage>
</organism>
<dbReference type="PANTHER" id="PTHR37302">
    <property type="entry name" value="SLR1116 PROTEIN"/>
    <property type="match status" value="1"/>
</dbReference>
<keyword evidence="2 3" id="KW-0479">Metal-binding</keyword>
<name>A0A4P8HJQ5_9BURK</name>
<feature type="binding site" evidence="3">
    <location>
        <position position="145"/>
    </location>
    <ligand>
        <name>a divalent metal cation</name>
        <dbReference type="ChEBI" id="CHEBI:60240"/>
    </ligand>
</feature>
<dbReference type="Gene3D" id="1.20.120.450">
    <property type="entry name" value="dinb family like domain"/>
    <property type="match status" value="1"/>
</dbReference>
<gene>
    <name evidence="5" type="ORF">FCL38_00305</name>
    <name evidence="4" type="ORF">FHS02_002544</name>
</gene>
<reference evidence="4 7" key="2">
    <citation type="submission" date="2020-08" db="EMBL/GenBank/DDBJ databases">
        <title>Genomic Encyclopedia of Type Strains, Phase III (KMG-III): the genomes of soil and plant-associated and newly described type strains.</title>
        <authorList>
            <person name="Whitman W."/>
        </authorList>
    </citation>
    <scope>NUCLEOTIDE SEQUENCE [LARGE SCALE GENOMIC DNA]</scope>
    <source>
        <strain evidence="4 7">CECT 7753</strain>
    </source>
</reference>
<sequence length="199" mass="22964">MPPQPLSRYLLGQAYNNAWADHRLLRACSALSQAEFDDATRTSFFPSIRYTLNHNLTTQRFYLDALWRDWRGEPPHPDYQQFFEPEEPYATCAALWQAQRESNDALIAYCAELSDDKLDAVVTIDRGDELQRDTRQRLLAHLFQHQVHHRGQVHAMLAGTPVAPPQLDEFYSSGEADLRAQDFAELGWTEKQVWGDESL</sequence>
<evidence type="ECO:0000313" key="6">
    <source>
        <dbReference type="Proteomes" id="UP000298763"/>
    </source>
</evidence>
<dbReference type="Proteomes" id="UP000584325">
    <property type="component" value="Unassembled WGS sequence"/>
</dbReference>
<dbReference type="EMBL" id="CP040017">
    <property type="protein sequence ID" value="QCP09046.1"/>
    <property type="molecule type" value="Genomic_DNA"/>
</dbReference>
<dbReference type="InterPro" id="IPR007837">
    <property type="entry name" value="DinB"/>
</dbReference>
<evidence type="ECO:0000256" key="1">
    <source>
        <dbReference type="ARBA" id="ARBA00008635"/>
    </source>
</evidence>
<dbReference type="GO" id="GO:0046872">
    <property type="term" value="F:metal ion binding"/>
    <property type="evidence" value="ECO:0007669"/>
    <property type="project" value="UniProtKB-KW"/>
</dbReference>
<dbReference type="Proteomes" id="UP000298763">
    <property type="component" value="Chromosome"/>
</dbReference>
<dbReference type="InterPro" id="IPR034660">
    <property type="entry name" value="DinB/YfiT-like"/>
</dbReference>
<dbReference type="Pfam" id="PF05163">
    <property type="entry name" value="DinB"/>
    <property type="match status" value="1"/>
</dbReference>
<evidence type="ECO:0000313" key="7">
    <source>
        <dbReference type="Proteomes" id="UP000584325"/>
    </source>
</evidence>
<evidence type="ECO:0000313" key="5">
    <source>
        <dbReference type="EMBL" id="QCP09046.1"/>
    </source>
</evidence>
<dbReference type="RefSeq" id="WP_137311936.1">
    <property type="nucleotide sequence ID" value="NZ_CP040017.1"/>
</dbReference>
<dbReference type="PANTHER" id="PTHR37302:SF3">
    <property type="entry name" value="DAMAGE-INDUCIBLE PROTEIN DINB"/>
    <property type="match status" value="1"/>
</dbReference>
<comment type="similarity">
    <text evidence="1">Belongs to the DinB family.</text>
</comment>
<feature type="binding site" evidence="3">
    <location>
        <position position="149"/>
    </location>
    <ligand>
        <name>a divalent metal cation</name>
        <dbReference type="ChEBI" id="CHEBI:60240"/>
    </ligand>
</feature>
<feature type="binding site" evidence="3">
    <location>
        <position position="54"/>
    </location>
    <ligand>
        <name>a divalent metal cation</name>
        <dbReference type="ChEBI" id="CHEBI:60240"/>
    </ligand>
</feature>
<dbReference type="OrthoDB" id="9807509at2"/>
<accession>A0A4P8HJQ5</accession>
<dbReference type="EMBL" id="JACHXS010000004">
    <property type="protein sequence ID" value="MBB3221734.1"/>
    <property type="molecule type" value="Genomic_DNA"/>
</dbReference>
<dbReference type="AlphaFoldDB" id="A0A4P8HJQ5"/>
<keyword evidence="6" id="KW-1185">Reference proteome</keyword>
<evidence type="ECO:0000256" key="3">
    <source>
        <dbReference type="PIRSR" id="PIRSR607837-1"/>
    </source>
</evidence>
<dbReference type="SUPFAM" id="SSF109854">
    <property type="entry name" value="DinB/YfiT-like putative metalloenzymes"/>
    <property type="match status" value="1"/>
</dbReference>